<feature type="disulfide bond" evidence="19">
    <location>
        <begin position="781"/>
        <end position="796"/>
    </location>
</feature>
<dbReference type="InterPro" id="IPR013098">
    <property type="entry name" value="Ig_I-set"/>
</dbReference>
<evidence type="ECO:0000256" key="10">
    <source>
        <dbReference type="ARBA" id="ARBA00022989"/>
    </source>
</evidence>
<dbReference type="Pfam" id="PF00057">
    <property type="entry name" value="Ldl_recept_a"/>
    <property type="match status" value="17"/>
</dbReference>
<feature type="disulfide bond" evidence="20">
    <location>
        <begin position="1783"/>
        <end position="1792"/>
    </location>
</feature>
<dbReference type="InterPro" id="IPR002172">
    <property type="entry name" value="LDrepeatLR_classA_rpt"/>
</dbReference>
<evidence type="ECO:0000256" key="1">
    <source>
        <dbReference type="ARBA" id="ARBA00004167"/>
    </source>
</evidence>
<reference evidence="28 29" key="1">
    <citation type="journal article" date="2024" name="BMC Genomics">
        <title>Genome assembly of redclaw crayfish (Cherax quadricarinatus) provides insights into its immune adaptation and hypoxia tolerance.</title>
        <authorList>
            <person name="Liu Z."/>
            <person name="Zheng J."/>
            <person name="Li H."/>
            <person name="Fang K."/>
            <person name="Wang S."/>
            <person name="He J."/>
            <person name="Zhou D."/>
            <person name="Weng S."/>
            <person name="Chi M."/>
            <person name="Gu Z."/>
            <person name="He J."/>
            <person name="Li F."/>
            <person name="Wang M."/>
        </authorList>
    </citation>
    <scope>NUCLEOTIDE SEQUENCE [LARGE SCALE GENOMIC DNA]</scope>
    <source>
        <strain evidence="28">ZL_2023a</strain>
    </source>
</reference>
<feature type="disulfide bond" evidence="19">
    <location>
        <begin position="309"/>
        <end position="324"/>
    </location>
</feature>
<evidence type="ECO:0000313" key="29">
    <source>
        <dbReference type="Proteomes" id="UP001445076"/>
    </source>
</evidence>
<dbReference type="CDD" id="cd00110">
    <property type="entry name" value="LamG"/>
    <property type="match status" value="3"/>
</dbReference>
<feature type="disulfide bond" evidence="19">
    <location>
        <begin position="209"/>
        <end position="221"/>
    </location>
</feature>
<dbReference type="InterPro" id="IPR007110">
    <property type="entry name" value="Ig-like_dom"/>
</dbReference>
<keyword evidence="4" id="KW-0272">Extracellular matrix</keyword>
<feature type="domain" description="Laminin G" evidence="23">
    <location>
        <begin position="3424"/>
        <end position="3605"/>
    </location>
</feature>
<evidence type="ECO:0000259" key="26">
    <source>
        <dbReference type="PROSITE" id="PS50835"/>
    </source>
</evidence>
<keyword evidence="15 20" id="KW-0424">Laminin EGF-like domain</keyword>
<feature type="disulfide bond" evidence="19">
    <location>
        <begin position="942"/>
        <end position="954"/>
    </location>
</feature>
<feature type="disulfide bond" evidence="20">
    <location>
        <begin position="1496"/>
        <end position="1505"/>
    </location>
</feature>
<dbReference type="PROSITE" id="PS00010">
    <property type="entry name" value="ASX_HYDROXYL"/>
    <property type="match status" value="1"/>
</dbReference>
<dbReference type="InterPro" id="IPR056863">
    <property type="entry name" value="LMN_ATRN_NET-like_EGF"/>
</dbReference>
<dbReference type="InterPro" id="IPR002049">
    <property type="entry name" value="LE_dom"/>
</dbReference>
<feature type="disulfide bond" evidence="19">
    <location>
        <begin position="949"/>
        <end position="967"/>
    </location>
</feature>
<feature type="disulfide bond" evidence="19">
    <location>
        <begin position="506"/>
        <end position="521"/>
    </location>
</feature>
<dbReference type="SUPFAM" id="SSF48726">
    <property type="entry name" value="Immunoglobulin"/>
    <property type="match status" value="13"/>
</dbReference>
<dbReference type="PROSITE" id="PS00022">
    <property type="entry name" value="EGF_1"/>
    <property type="match status" value="7"/>
</dbReference>
<comment type="subcellular location">
    <subcellularLocation>
        <location evidence="1">Membrane</location>
        <topology evidence="1">Single-pass membrane protein</topology>
    </subcellularLocation>
    <subcellularLocation>
        <location evidence="2">Secreted</location>
        <location evidence="2">Extracellular space</location>
        <location evidence="2">Extracellular matrix</location>
        <location evidence="2">Basement membrane</location>
    </subcellularLocation>
</comment>
<dbReference type="SMART" id="SM00192">
    <property type="entry name" value="LDLa"/>
    <property type="match status" value="18"/>
</dbReference>
<dbReference type="InterPro" id="IPR051221">
    <property type="entry name" value="LDLR-related"/>
</dbReference>
<dbReference type="Pfam" id="PF00052">
    <property type="entry name" value="Laminin_B"/>
    <property type="match status" value="3"/>
</dbReference>
<dbReference type="InterPro" id="IPR036055">
    <property type="entry name" value="LDL_receptor-like_sf"/>
</dbReference>
<evidence type="ECO:0000256" key="7">
    <source>
        <dbReference type="ARBA" id="ARBA00022729"/>
    </source>
</evidence>
<keyword evidence="7 22" id="KW-0732">Signal</keyword>
<dbReference type="InterPro" id="IPR000034">
    <property type="entry name" value="Laminin_IV"/>
</dbReference>
<evidence type="ECO:0000256" key="9">
    <source>
        <dbReference type="ARBA" id="ARBA00022869"/>
    </source>
</evidence>
<evidence type="ECO:0000256" key="8">
    <source>
        <dbReference type="ARBA" id="ARBA00022737"/>
    </source>
</evidence>
<dbReference type="PRINTS" id="PR00261">
    <property type="entry name" value="LDLRECEPTOR"/>
</dbReference>
<feature type="disulfide bond" evidence="19">
    <location>
        <begin position="730"/>
        <end position="748"/>
    </location>
</feature>
<feature type="domain" description="Ig-like" evidence="26">
    <location>
        <begin position="2337"/>
        <end position="2424"/>
    </location>
</feature>
<dbReference type="Pfam" id="PF13895">
    <property type="entry name" value="Ig_2"/>
    <property type="match status" value="1"/>
</dbReference>
<feature type="disulfide bond" evidence="19">
    <location>
        <begin position="922"/>
        <end position="937"/>
    </location>
</feature>
<dbReference type="SUPFAM" id="SSF57196">
    <property type="entry name" value="EGF/Laminin"/>
    <property type="match status" value="4"/>
</dbReference>
<feature type="domain" description="EGF-like" evidence="24">
    <location>
        <begin position="3601"/>
        <end position="3640"/>
    </location>
</feature>
<evidence type="ECO:0000256" key="4">
    <source>
        <dbReference type="ARBA" id="ARBA00022530"/>
    </source>
</evidence>
<feature type="domain" description="Ig-like" evidence="26">
    <location>
        <begin position="2521"/>
        <end position="2607"/>
    </location>
</feature>
<dbReference type="GO" id="GO:0030154">
    <property type="term" value="P:cell differentiation"/>
    <property type="evidence" value="ECO:0007669"/>
    <property type="project" value="UniProtKB-ARBA"/>
</dbReference>
<feature type="disulfide bond" evidence="17">
    <location>
        <begin position="3388"/>
        <end position="3398"/>
    </location>
</feature>
<feature type="domain" description="Laminin IV type A" evidence="27">
    <location>
        <begin position="1160"/>
        <end position="1363"/>
    </location>
</feature>
<dbReference type="FunFam" id="2.10.25.10:FF:000118">
    <property type="entry name" value="protein delta homolog 2"/>
    <property type="match status" value="1"/>
</dbReference>
<dbReference type="EMBL" id="JARKIK010000007">
    <property type="protein sequence ID" value="KAK8750300.1"/>
    <property type="molecule type" value="Genomic_DNA"/>
</dbReference>
<feature type="disulfide bond" evidence="19">
    <location>
        <begin position="691"/>
        <end position="709"/>
    </location>
</feature>
<keyword evidence="29" id="KW-1185">Reference proteome</keyword>
<dbReference type="InterPro" id="IPR000152">
    <property type="entry name" value="EGF-type_Asp/Asn_hydroxyl_site"/>
</dbReference>
<dbReference type="InterPro" id="IPR003598">
    <property type="entry name" value="Ig_sub2"/>
</dbReference>
<feature type="domain" description="Laminin EGF-like" evidence="25">
    <location>
        <begin position="1816"/>
        <end position="1862"/>
    </location>
</feature>
<evidence type="ECO:0000259" key="27">
    <source>
        <dbReference type="PROSITE" id="PS51115"/>
    </source>
</evidence>
<feature type="disulfide bond" evidence="20">
    <location>
        <begin position="1833"/>
        <end position="1842"/>
    </location>
</feature>
<keyword evidence="8" id="KW-0677">Repeat</keyword>
<feature type="disulfide bond" evidence="19">
    <location>
        <begin position="268"/>
        <end position="283"/>
    </location>
</feature>
<dbReference type="Gene3D" id="2.170.300.10">
    <property type="entry name" value="Tie2 ligand-binding domain superfamily"/>
    <property type="match status" value="2"/>
</dbReference>
<feature type="disulfide bond" evidence="19">
    <location>
        <begin position="345"/>
        <end position="360"/>
    </location>
</feature>
<dbReference type="CDD" id="cd00055">
    <property type="entry name" value="EGF_Lam"/>
    <property type="match status" value="4"/>
</dbReference>
<dbReference type="PROSITE" id="PS01209">
    <property type="entry name" value="LDLRA_1"/>
    <property type="match status" value="4"/>
</dbReference>
<dbReference type="SUPFAM" id="SSF49899">
    <property type="entry name" value="Concanavalin A-like lectins/glucanases"/>
    <property type="match status" value="3"/>
</dbReference>
<feature type="disulfide bond" evidence="19">
    <location>
        <begin position="371"/>
        <end position="389"/>
    </location>
</feature>
<feature type="domain" description="EGF-like" evidence="24">
    <location>
        <begin position="3642"/>
        <end position="3679"/>
    </location>
</feature>
<dbReference type="InterPro" id="IPR013783">
    <property type="entry name" value="Ig-like_fold"/>
</dbReference>
<dbReference type="Proteomes" id="UP001445076">
    <property type="component" value="Unassembled WGS sequence"/>
</dbReference>
<dbReference type="Pfam" id="PF02210">
    <property type="entry name" value="Laminin_G_2"/>
    <property type="match status" value="1"/>
</dbReference>
<feature type="disulfide bond" evidence="19">
    <location>
        <begin position="444"/>
        <end position="456"/>
    </location>
</feature>
<feature type="disulfide bond" evidence="19">
    <location>
        <begin position="903"/>
        <end position="915"/>
    </location>
</feature>
<dbReference type="InterPro" id="IPR000742">
    <property type="entry name" value="EGF"/>
</dbReference>
<feature type="disulfide bond" evidence="19">
    <location>
        <begin position="610"/>
        <end position="628"/>
    </location>
</feature>
<dbReference type="PANTHER" id="PTHR22722:SF14">
    <property type="entry name" value="MEGALIN, ISOFORM A"/>
    <property type="match status" value="1"/>
</dbReference>
<feature type="domain" description="Ig-like" evidence="26">
    <location>
        <begin position="2899"/>
        <end position="2967"/>
    </location>
</feature>
<feature type="disulfide bond" evidence="19">
    <location>
        <begin position="549"/>
        <end position="564"/>
    </location>
</feature>
<evidence type="ECO:0000256" key="16">
    <source>
        <dbReference type="ARBA" id="ARBA00023319"/>
    </source>
</evidence>
<keyword evidence="6" id="KW-0812">Transmembrane</keyword>
<feature type="domain" description="Ig-like" evidence="26">
    <location>
        <begin position="2974"/>
        <end position="3071"/>
    </location>
</feature>
<feature type="disulfide bond" evidence="19">
    <location>
        <begin position="961"/>
        <end position="976"/>
    </location>
</feature>
<dbReference type="GO" id="GO:0005886">
    <property type="term" value="C:plasma membrane"/>
    <property type="evidence" value="ECO:0007669"/>
    <property type="project" value="TreeGrafter"/>
</dbReference>
<feature type="disulfide bond" evidence="19">
    <location>
        <begin position="566"/>
        <end position="578"/>
    </location>
</feature>
<feature type="disulfide bond" evidence="19">
    <location>
        <begin position="487"/>
        <end position="499"/>
    </location>
</feature>
<evidence type="ECO:0008006" key="30">
    <source>
        <dbReference type="Google" id="ProtNLM"/>
    </source>
</evidence>
<feature type="disulfide bond" evidence="19">
    <location>
        <begin position="333"/>
        <end position="351"/>
    </location>
</feature>
<dbReference type="InterPro" id="IPR001881">
    <property type="entry name" value="EGF-like_Ca-bd_dom"/>
</dbReference>
<evidence type="ECO:0000256" key="5">
    <source>
        <dbReference type="ARBA" id="ARBA00022536"/>
    </source>
</evidence>
<feature type="domain" description="Ig-like" evidence="26">
    <location>
        <begin position="2812"/>
        <end position="2894"/>
    </location>
</feature>
<dbReference type="GO" id="GO:0048513">
    <property type="term" value="P:animal organ development"/>
    <property type="evidence" value="ECO:0007669"/>
    <property type="project" value="UniProtKB-ARBA"/>
</dbReference>
<feature type="domain" description="Ig-like" evidence="26">
    <location>
        <begin position="2237"/>
        <end position="2322"/>
    </location>
</feature>
<dbReference type="SMART" id="SM00409">
    <property type="entry name" value="IG"/>
    <property type="match status" value="13"/>
</dbReference>
<feature type="disulfide bond" evidence="19">
    <location>
        <begin position="383"/>
        <end position="398"/>
    </location>
</feature>
<feature type="domain" description="Laminin EGF-like" evidence="25">
    <location>
        <begin position="1476"/>
        <end position="1525"/>
    </location>
</feature>
<evidence type="ECO:0000256" key="15">
    <source>
        <dbReference type="ARBA" id="ARBA00023292"/>
    </source>
</evidence>
<evidence type="ECO:0000256" key="17">
    <source>
        <dbReference type="PROSITE-ProRule" id="PRU00076"/>
    </source>
</evidence>
<accession>A0AAW0Y0G0</accession>
<dbReference type="SUPFAM" id="SSF57424">
    <property type="entry name" value="LDL receptor-like module"/>
    <property type="match status" value="18"/>
</dbReference>
<dbReference type="Gene3D" id="2.10.25.10">
    <property type="entry name" value="Laminin"/>
    <property type="match status" value="6"/>
</dbReference>
<evidence type="ECO:0000259" key="25">
    <source>
        <dbReference type="PROSITE" id="PS50027"/>
    </source>
</evidence>
<dbReference type="SMART" id="SM00281">
    <property type="entry name" value="LamB"/>
    <property type="match status" value="3"/>
</dbReference>
<feature type="disulfide bond" evidence="19">
    <location>
        <begin position="225"/>
        <end position="240"/>
    </location>
</feature>
<feature type="domain" description="Laminin G" evidence="23">
    <location>
        <begin position="3685"/>
        <end position="3865"/>
    </location>
</feature>
<dbReference type="InterPro" id="IPR013320">
    <property type="entry name" value="ConA-like_dom_sf"/>
</dbReference>
<evidence type="ECO:0000256" key="3">
    <source>
        <dbReference type="ARBA" id="ARBA00022525"/>
    </source>
</evidence>
<feature type="disulfide bond" evidence="19">
    <location>
        <begin position="420"/>
        <end position="435"/>
    </location>
</feature>
<feature type="disulfide bond" evidence="17">
    <location>
        <begin position="3669"/>
        <end position="3678"/>
    </location>
</feature>
<feature type="domain" description="EGF-like" evidence="24">
    <location>
        <begin position="3346"/>
        <end position="3382"/>
    </location>
</feature>
<keyword evidence="10" id="KW-1133">Transmembrane helix</keyword>
<proteinExistence type="predicted"/>
<evidence type="ECO:0000256" key="13">
    <source>
        <dbReference type="ARBA" id="ARBA00023170"/>
    </source>
</evidence>
<dbReference type="PROSITE" id="PS50027">
    <property type="entry name" value="EGF_LAM_2"/>
    <property type="match status" value="3"/>
</dbReference>
<dbReference type="PROSITE" id="PS51115">
    <property type="entry name" value="LAMININ_IVA"/>
    <property type="match status" value="3"/>
</dbReference>
<dbReference type="SMART" id="SM00179">
    <property type="entry name" value="EGF_CA"/>
    <property type="match status" value="5"/>
</dbReference>
<dbReference type="FunFam" id="2.60.40.10:FF:000032">
    <property type="entry name" value="palladin isoform X1"/>
    <property type="match status" value="1"/>
</dbReference>
<feature type="disulfide bond" evidence="19">
    <location>
        <begin position="684"/>
        <end position="696"/>
    </location>
</feature>
<dbReference type="FunFam" id="4.10.400.10:FF:000034">
    <property type="entry name" value="Low-density lipoprotein receptor-related protein 2"/>
    <property type="match status" value="1"/>
</dbReference>
<feature type="disulfide bond" evidence="19">
    <location>
        <begin position="364"/>
        <end position="376"/>
    </location>
</feature>
<feature type="domain" description="Ig-like" evidence="26">
    <location>
        <begin position="2612"/>
        <end position="2701"/>
    </location>
</feature>
<protein>
    <recommendedName>
        <fullName evidence="30">Basement membrane-specific heparan sulfate proteoglycan core protein</fullName>
    </recommendedName>
</protein>
<feature type="domain" description="EGF-like" evidence="24">
    <location>
        <begin position="3384"/>
        <end position="3419"/>
    </location>
</feature>
<feature type="disulfide bond" evidence="19">
    <location>
        <begin position="530"/>
        <end position="542"/>
    </location>
</feature>
<feature type="disulfide bond" evidence="19">
    <location>
        <begin position="769"/>
        <end position="787"/>
    </location>
</feature>
<comment type="caution">
    <text evidence="28">The sequence shown here is derived from an EMBL/GenBank/DDBJ whole genome shotgun (WGS) entry which is preliminary data.</text>
</comment>
<feature type="disulfide bond" evidence="17">
    <location>
        <begin position="3409"/>
        <end position="3418"/>
    </location>
</feature>
<feature type="disulfide bond" evidence="19">
    <location>
        <begin position="910"/>
        <end position="928"/>
    </location>
</feature>
<dbReference type="InterPro" id="IPR003599">
    <property type="entry name" value="Ig_sub"/>
</dbReference>
<dbReference type="GO" id="GO:0043235">
    <property type="term" value="C:receptor complex"/>
    <property type="evidence" value="ECO:0007669"/>
    <property type="project" value="TreeGrafter"/>
</dbReference>
<dbReference type="FunFam" id="2.10.25.10:FF:000188">
    <property type="entry name" value="Laminin subunit gamma 2"/>
    <property type="match status" value="1"/>
</dbReference>
<dbReference type="FunFam" id="2.10.25.10:FF:000090">
    <property type="entry name" value="laminin subunit alpha"/>
    <property type="match status" value="1"/>
</dbReference>
<organism evidence="28 29">
    <name type="scientific">Cherax quadricarinatus</name>
    <name type="common">Australian red claw crayfish</name>
    <dbReference type="NCBI Taxonomy" id="27406"/>
    <lineage>
        <taxon>Eukaryota</taxon>
        <taxon>Metazoa</taxon>
        <taxon>Ecdysozoa</taxon>
        <taxon>Arthropoda</taxon>
        <taxon>Crustacea</taxon>
        <taxon>Multicrustacea</taxon>
        <taxon>Malacostraca</taxon>
        <taxon>Eumalacostraca</taxon>
        <taxon>Eucarida</taxon>
        <taxon>Decapoda</taxon>
        <taxon>Pleocyemata</taxon>
        <taxon>Astacidea</taxon>
        <taxon>Parastacoidea</taxon>
        <taxon>Parastacidae</taxon>
        <taxon>Cherax</taxon>
    </lineage>
</organism>
<dbReference type="SMART" id="SM00180">
    <property type="entry name" value="EGF_Lam"/>
    <property type="match status" value="6"/>
</dbReference>
<dbReference type="CDD" id="cd00054">
    <property type="entry name" value="EGF_CA"/>
    <property type="match status" value="4"/>
</dbReference>
<feature type="disulfide bond" evidence="19">
    <location>
        <begin position="622"/>
        <end position="637"/>
    </location>
</feature>
<keyword evidence="9" id="KW-0084">Basement membrane</keyword>
<evidence type="ECO:0000256" key="18">
    <source>
        <dbReference type="PROSITE-ProRule" id="PRU00122"/>
    </source>
</evidence>
<feature type="domain" description="Ig-like" evidence="26">
    <location>
        <begin position="1023"/>
        <end position="1111"/>
    </location>
</feature>
<keyword evidence="13" id="KW-0675">Receptor</keyword>
<evidence type="ECO:0000259" key="24">
    <source>
        <dbReference type="PROSITE" id="PS50026"/>
    </source>
</evidence>
<dbReference type="Pfam" id="PF24973">
    <property type="entry name" value="EGF_LMN_ATRN"/>
    <property type="match status" value="1"/>
</dbReference>
<dbReference type="InterPro" id="IPR036179">
    <property type="entry name" value="Ig-like_dom_sf"/>
</dbReference>
<evidence type="ECO:0000256" key="6">
    <source>
        <dbReference type="ARBA" id="ARBA00022692"/>
    </source>
</evidence>
<evidence type="ECO:0000256" key="12">
    <source>
        <dbReference type="ARBA" id="ARBA00023157"/>
    </source>
</evidence>
<evidence type="ECO:0000313" key="28">
    <source>
        <dbReference type="EMBL" id="KAK8750300.1"/>
    </source>
</evidence>
<name>A0AAW0Y0G0_CHEQU</name>
<feature type="domain" description="Laminin G" evidence="23">
    <location>
        <begin position="3169"/>
        <end position="3348"/>
    </location>
</feature>
<feature type="disulfide bond" evidence="19">
    <location>
        <begin position="451"/>
        <end position="469"/>
    </location>
</feature>
<dbReference type="GO" id="GO:0005604">
    <property type="term" value="C:basement membrane"/>
    <property type="evidence" value="ECO:0007669"/>
    <property type="project" value="UniProtKB-SubCell"/>
</dbReference>
<dbReference type="PROSITE" id="PS50026">
    <property type="entry name" value="EGF_3"/>
    <property type="match status" value="4"/>
</dbReference>
<dbReference type="SMART" id="SM00408">
    <property type="entry name" value="IGc2"/>
    <property type="match status" value="13"/>
</dbReference>
<dbReference type="FunFam" id="4.10.400.10:FF:000119">
    <property type="entry name" value="Suppressor of tumorigenicity 14 protein homolog"/>
    <property type="match status" value="1"/>
</dbReference>
<feature type="disulfide bond" evidence="19">
    <location>
        <begin position="537"/>
        <end position="555"/>
    </location>
</feature>
<feature type="domain" description="Ig-like" evidence="26">
    <location>
        <begin position="3087"/>
        <end position="3160"/>
    </location>
</feature>
<evidence type="ECO:0000256" key="21">
    <source>
        <dbReference type="SAM" id="MobiDB-lite"/>
    </source>
</evidence>
<feature type="disulfide bond" evidence="19">
    <location>
        <begin position="573"/>
        <end position="591"/>
    </location>
</feature>
<dbReference type="PROSITE" id="PS50835">
    <property type="entry name" value="IG_LIKE"/>
    <property type="match status" value="13"/>
</dbReference>
<evidence type="ECO:0000256" key="19">
    <source>
        <dbReference type="PROSITE-ProRule" id="PRU00124"/>
    </source>
</evidence>
<feature type="disulfide bond" evidence="19">
    <location>
        <begin position="742"/>
        <end position="757"/>
    </location>
</feature>
<sequence>MMVHRTVTLAVLLLVCLLAPTNTLAQNDEDLTFDDDGVVRSRSRSEVAPVAAPLQYTSTSSNSRTRRQFPSVYASDDEDAEGSAIEGSGLEPRVYRAKIKVLKLWNQEYTDKTGAAFTSLKRDIRSAMEVVLRSVRGTTDIQVVDMKKTASNNILVTVDITNEWDSNQRALIEKLVKDTVASAVLGAIPVSSQEFVFTEPTAAPVARDCGPGQWKCPSGRCVAHCDGVNECLDASDEYNCPRPIPRRCEASEIVCDGGTRCISQSQVCNGVWDCSDQSDEHNCPPPPAPCRTDQFRCDNGQCIDNFRRCDTAIDCPFGEDEADCQCQPGQFTCDDRTCIDISLRCDGLVQCRDQSDEKDCPIVCSSDQFRCDDGQCVDLRLRCNGVEECSRGEDERGCQCRPDEFRCVVDGSCINQQKRCDHQIDCSDNSDEQGCPPQTPVSSCLSNQFECRNGKCIPRTYLCDGVPDCEDGYDESDSQCASSPTQCSSNQFACNNGECVDIVQRCDSKFDCVDNSDEIGCPAGSAGGTCTENEFRCLDGACIEKTWQCDSVPDCGDASDETNCSCRANEFRCGNGLCIPESQRCDGKYDCRDGSDERLLCDCRQDEFQCGNGACIPSSQRCNGYAECDDNSDEQNCTRCTSNEFLCLSGECISSRAVCDRRRDCFDGSDESVENCGDSMVQNCSSFEFTCTDGSCYTVNQRCDGVEDCADGSDENCPRNTSCQLYEFQCLDGQCISLNAKCDGVADCREGSDETDCPMDATLTNAFQCYNGQYIDNSRRCDGRSDCSDGSDEDRCETDSLSLKTYPDDQSIQQSREVVFQCRDEGTIRAPVVWVRDGNRPLPPGTTDIRGRLTMPNIQVEHSGTYFCEAQGVSLTTPGRRKSVYLQVTPYVVPTPIPQPPACGFSKATCMNGQCIDKDKVCDGNFDCSDASDEMRCNPLGCEPNEFQCDNKRCVLKTWLCDSDDDCGDGSDERDCVTNPPGSFCRYNEFTCHHGNQCIPKSFHCDGDVDCQDGTDELGCSRPIIIEPPPRNKLVQVSETFTLTCLAIGVPMPTVIWRLNWGHVPNKCEMTSVEGRGTLVCPRAQPTDQGAYSCEAINSRGSVFAQPDSIVQVKGGSPVCQPPQFNEGAVTPQDCLTCFCFGATDQCYSTDRYITQLPPPASESFSLVGVNQDQFQGNYVIRASQYPLSSRYLIPQSANVVQLTVDRTKLGGPSDLLVYYSLPDSHKGQQLSAYGGYLRYKIKYSSIGAGQAISGPDVIIMGNNITLMHVHDGTFHPNHENQVDVKFQTGQWFKRVVGRGQAIKSQELANREEIMMVLENMELLLIRALYNDGLFVNVTLSDVQLDTTVISSSNQGRAVLVEECRCPQGYLGLSCQDCAPNYRRVQQGPWLGRCVPDLECSAMEYGDPANGIPCLPCSCPLTSPNNQFGTSCYLANDGLVTCSCRQGYQGRRCELCASGYEGNPTIPGGSCRPAGECDPAGSHFIRADPNTGLCHCKEFVTGPKCDQCKPDSFYLNENNRDGCIECFCMGITRQCTSSNWYRQQESVSFTNDRQGFELVDKFQQTVISNDIFVDSGRQELVFREFSRVDQEVYYWKLPQRFLGNKISSYGGNLTYSLRYVPAPGGQSSANTACAVEIYGNDITLKHYSKSQLSATRQETVSVPLYEQYWERQDGQEANREHFLMALADLEYILIKATYTTNSREVGIKEVILDYAEPRNTGQVRALAVEMCECPQGYQGLSCEDCDIGYTRSLSGLHLGTCRPCGCNGHSEECDPENGMCTNCRDNTAGFSCEECLPGFYKADGRCYRQDGGEPDCNCDMRGSVSCENGICRCKDTVHGESCDTCRPGFFHLSSANQYGCLQCWCSDVSSNCFSSNYYRTQLPMQLLTDHGFTFSNRLQTNVIRDRFSINVANNEISFADFANLRDSETYYWSLPQMFTGNRLPSYGGNLTITQRYQAHPAGNTYADPDIIIRSSGGREFIWMMSRPLQQNIEQTYSVVLTEDSFTMNQQPASRSEFLNALSFVDAILIRATLSDRMSATFLRDVIMDTAMPSQTGQPRALEVEQCQCPSEYSGLSCQQCRRGYYRDSATKRCLLCPCNGHEDSCVQLASGNVRCDCLQGYYGPFCRESEPPTVGSSEPTISVTISEPRLQIAALGSTVQFHCSARSLTGQQNRVSVTWSKAGGELPYGRASDNRQGLLIITQVRPLDSGSYICAATDGFGQVVTQNVTLIVEGGPPRVTLEERREVLEVIIGETLEVRCSAEGSPQPQITWTRGQNRELPASVFQQNGVLSFRSAHSSDSGEYYCTARNSQGMDYARIIINVRPPDATRPSAPDEPLIIVQVSSPAVQARSGETVRVRCYPGSPGEGLRIEWNRLTGPLPSQTVIEDGELQIPNARPADSGIYVCRITDERTNSFEESTTHITITPFVNLPMVQIQPDRQTINQGTNAELRCIVSGDPAPVITWSKVNEEFGAGVIVEGSILRINNAVINDRGMYVCTAQNDGGTAQAAAIIEVERREPPVIEVYPEVKQTIVVGASALFQCHLTAGIPNPSVYWTRTDGRPLTSSTETLDGGVLRFNQVQGDEEGSYTCTAENDAGTVRAIAILEIQSLPVITIHPGPSPYMVRIGERVRLECSAQGDPAPSVTWQKLQVNFPSVIPSRSTSPSVAVYEIASVTRADEGTYQCTARNSAGVSEERIQLNIEDVLPGNSVPGIPAPSPARPHDSSTVIVPVGGSYEFTCSGHGPDADSIIYTFQRSDDRPLPAGAYTQNGVLYLTNVDESASGEYACVGADPITGTILFTVYSVFEVLAPPRITLDPARQVVRPGEIVRIRCSATGPSPITINWSKESGRMPPSVIISDGEMMFRGIETSDAGRYICTAINSAGTTRAVAEVIVNEEPLLAAIQQDVVMYVGQTAELRCETSGINPNDVRWSRIGGRLPPGAIARGNLLRLPFIQPEDSGRYQCEALTASGYPRSDVITLTVTRLQTVDIRIRPSRSNVRISEDVELVCEVSGEPAAAVSWSRRNSGLPSNAETQGNVLRLVNVQSDNGGVYRCTVTTPSGVFEESYALVIQDIISTETIHIGHKPRSVETRSAAYGLGVVMECRVSLAPPVSYTWNKQGGKLPVNSAVQDAVLDIPEVHTEDAGLYICTGSNEERSVDIPTLLLVTGIVPRFEGSSYLLLSTLPRAYLSFNLEISFKPESENGLILYNSQRAGREDGDFVSFGMSEGYAEFRFDVGSGPAIIRSRQPLQINQWHTVKLSRDRKEGTMTVDDDAPITGRSEGRFLGLDLLEPLYLGGVPDFTRIHEQAGFASGFRGCISRLVIGSTVAIDLMRAAANKVEISSCETCAGNPCHNNGVCQEAYTEVGHKCICPAGFSGGLCEDTGESCYAGVCGTGRCVNKPGGFECYCPFGKVGQRCEQDITIYEPAFENEAYIAYPTPRALRRFSVDLNFKPENLHDGVLMYCAQKESGEGDFASLAIRNKRLEFRFNTGSGTATIQSDALQQGEWVEVRANRTDRFGSLMINDGPVMNGESPGAHRGLNLVTPLFIGGVDRSRIAVSPEVEVTNGFTGCVSKIKLMDQEIRMAEAFVDSANVGQCGGSSSPCSLNPCRNRGECVDNSSTSRGFICKCQEGYSGQDCEIEPGVCSLAYPCQNGGSCIGSGDHYSCYCPLGFAGRHCERIVDVEGSASFSGDSWVEFNQSLLSQEGGASQKLSLDFTTHKSEGLLFWYGQESNVSGRGQDYISVAINRGYVEFSYELGNGPALVRSSGRVDNGERHTLIVKRTEREGSLQLDTSSPVFGQSPGVLHMLNANGNIYIGGVPDFPLMTAGAHTRGFEGCIHRLIIGDEKVVNFKNLAVSGVNVTPCPRSRVRENTHVTKTFQERHISNGRNVNRRTVFSTKRTVHTSQKNIHG</sequence>
<feature type="domain" description="Ig-like" evidence="26">
    <location>
        <begin position="2139"/>
        <end position="2229"/>
    </location>
</feature>
<dbReference type="Pfam" id="PF00053">
    <property type="entry name" value="EGF_laminin"/>
    <property type="match status" value="4"/>
</dbReference>
<dbReference type="SMART" id="SM00282">
    <property type="entry name" value="LamG"/>
    <property type="match status" value="3"/>
</dbReference>
<feature type="disulfide bond" evidence="19">
    <location>
        <begin position="326"/>
        <end position="338"/>
    </location>
</feature>
<evidence type="ECO:0000259" key="23">
    <source>
        <dbReference type="PROSITE" id="PS50025"/>
    </source>
</evidence>
<feature type="disulfide bond" evidence="17">
    <location>
        <begin position="3372"/>
        <end position="3381"/>
    </location>
</feature>
<feature type="disulfide bond" evidence="19">
    <location>
        <begin position="290"/>
        <end position="302"/>
    </location>
</feature>
<feature type="domain" description="Ig-like" evidence="26">
    <location>
        <begin position="2432"/>
        <end position="2514"/>
    </location>
</feature>
<dbReference type="PROSITE" id="PS50068">
    <property type="entry name" value="LDLRA_2"/>
    <property type="match status" value="18"/>
</dbReference>
<feature type="disulfide bond" evidence="19">
    <location>
        <begin position="1005"/>
        <end position="1020"/>
    </location>
</feature>
<dbReference type="Gene3D" id="2.60.40.10">
    <property type="entry name" value="Immunoglobulins"/>
    <property type="match status" value="13"/>
</dbReference>
<keyword evidence="12 17" id="KW-1015">Disulfide bond</keyword>
<dbReference type="Gene3D" id="4.10.400.10">
    <property type="entry name" value="Low-density Lipoprotein Receptor"/>
    <property type="match status" value="18"/>
</dbReference>
<dbReference type="CDD" id="cd00096">
    <property type="entry name" value="Ig"/>
    <property type="match status" value="1"/>
</dbReference>
<feature type="disulfide bond" evidence="17">
    <location>
        <begin position="3630"/>
        <end position="3639"/>
    </location>
</feature>
<dbReference type="SMART" id="SM00181">
    <property type="entry name" value="EGF"/>
    <property type="match status" value="12"/>
</dbReference>
<evidence type="ECO:0000256" key="14">
    <source>
        <dbReference type="ARBA" id="ARBA00023180"/>
    </source>
</evidence>
<dbReference type="InterPro" id="IPR001791">
    <property type="entry name" value="Laminin_G"/>
</dbReference>
<keyword evidence="14" id="KW-0325">Glycoprotein</keyword>
<feature type="region of interest" description="Disordered" evidence="21">
    <location>
        <begin position="50"/>
        <end position="75"/>
    </location>
</feature>
<evidence type="ECO:0000256" key="20">
    <source>
        <dbReference type="PROSITE-ProRule" id="PRU00460"/>
    </source>
</evidence>
<keyword evidence="16" id="KW-0393">Immunoglobulin domain</keyword>
<feature type="disulfide bond" evidence="19">
    <location>
        <begin position="494"/>
        <end position="512"/>
    </location>
</feature>
<feature type="disulfide bond" evidence="19">
    <location>
        <begin position="640"/>
        <end position="652"/>
    </location>
</feature>
<keyword evidence="5 17" id="KW-0245">EGF-like domain</keyword>
<feature type="disulfide bond" evidence="19">
    <location>
        <begin position="297"/>
        <end position="315"/>
    </location>
</feature>
<feature type="disulfide bond" evidence="19">
    <location>
        <begin position="603"/>
        <end position="615"/>
    </location>
</feature>
<dbReference type="PROSITE" id="PS01186">
    <property type="entry name" value="EGF_2"/>
    <property type="match status" value="4"/>
</dbReference>
<feature type="disulfide bond" evidence="19">
    <location>
        <begin position="647"/>
        <end position="665"/>
    </location>
</feature>
<dbReference type="FunFam" id="4.10.400.10:FF:000044">
    <property type="entry name" value="Basement membrane-specific heparan sulfate proteoglycan core protein"/>
    <property type="match status" value="1"/>
</dbReference>
<feature type="domain" description="Laminin IV type A" evidence="27">
    <location>
        <begin position="1551"/>
        <end position="1730"/>
    </location>
</feature>
<feature type="chain" id="PRO_5043329147" description="Basement membrane-specific heparan sulfate proteoglycan core protein" evidence="22">
    <location>
        <begin position="26"/>
        <end position="3912"/>
    </location>
</feature>
<dbReference type="Pfam" id="PF07679">
    <property type="entry name" value="I-set"/>
    <property type="match status" value="1"/>
</dbReference>
<feature type="disulfide bond" evidence="18">
    <location>
        <begin position="3838"/>
        <end position="3865"/>
    </location>
</feature>
<dbReference type="Pfam" id="PF00008">
    <property type="entry name" value="EGF"/>
    <property type="match status" value="2"/>
</dbReference>
<feature type="disulfide bond" evidence="19">
    <location>
        <begin position="723"/>
        <end position="735"/>
    </location>
</feature>
<feature type="domain" description="Ig-like" evidence="26">
    <location>
        <begin position="799"/>
        <end position="885"/>
    </location>
</feature>
<dbReference type="Gene3D" id="2.60.120.200">
    <property type="match status" value="3"/>
</dbReference>
<feature type="domain" description="Ig-like" evidence="26">
    <location>
        <begin position="2715"/>
        <end position="2788"/>
    </location>
</feature>
<dbReference type="PROSITE" id="PS01248">
    <property type="entry name" value="EGF_LAM_1"/>
    <property type="match status" value="3"/>
</dbReference>
<dbReference type="InterPro" id="IPR023415">
    <property type="entry name" value="LDLR_class-A_CS"/>
</dbReference>
<evidence type="ECO:0000256" key="2">
    <source>
        <dbReference type="ARBA" id="ARBA00004302"/>
    </source>
</evidence>
<gene>
    <name evidence="28" type="ORF">OTU49_014768</name>
</gene>
<dbReference type="Pfam" id="PF00054">
    <property type="entry name" value="Laminin_G_1"/>
    <property type="match status" value="2"/>
</dbReference>
<feature type="disulfide bond" evidence="17">
    <location>
        <begin position="3353"/>
        <end position="3370"/>
    </location>
</feature>
<evidence type="ECO:0000256" key="11">
    <source>
        <dbReference type="ARBA" id="ARBA00023136"/>
    </source>
</evidence>
<dbReference type="Pfam" id="PF13927">
    <property type="entry name" value="Ig_3"/>
    <property type="match status" value="8"/>
</dbReference>
<dbReference type="PROSITE" id="PS50025">
    <property type="entry name" value="LAM_G_DOMAIN"/>
    <property type="match status" value="3"/>
</dbReference>
<keyword evidence="3" id="KW-0964">Secreted</keyword>
<feature type="disulfide bond" evidence="20">
    <location>
        <begin position="1477"/>
        <end position="1494"/>
    </location>
</feature>
<dbReference type="CDD" id="cd00112">
    <property type="entry name" value="LDLa"/>
    <property type="match status" value="17"/>
</dbReference>
<keyword evidence="11" id="KW-0472">Membrane</keyword>
<comment type="caution">
    <text evidence="17">Lacks conserved residue(s) required for the propagation of feature annotation.</text>
</comment>
<evidence type="ECO:0000256" key="22">
    <source>
        <dbReference type="SAM" id="SignalP"/>
    </source>
</evidence>
<feature type="domain" description="Laminin IV type A" evidence="27">
    <location>
        <begin position="1887"/>
        <end position="2065"/>
    </location>
</feature>
<feature type="signal peptide" evidence="22">
    <location>
        <begin position="1"/>
        <end position="25"/>
    </location>
</feature>
<dbReference type="GO" id="GO:0005509">
    <property type="term" value="F:calcium ion binding"/>
    <property type="evidence" value="ECO:0007669"/>
    <property type="project" value="InterPro"/>
</dbReference>
<feature type="domain" description="Laminin EGF-like" evidence="25">
    <location>
        <begin position="1764"/>
        <end position="1808"/>
    </location>
</feature>
<dbReference type="PANTHER" id="PTHR22722">
    <property type="entry name" value="LOW-DENSITY LIPOPROTEIN RECEPTOR-RELATED PROTEIN 2-RELATED"/>
    <property type="match status" value="1"/>
</dbReference>